<organism evidence="1">
    <name type="scientific">Cryptomonas curvata</name>
    <dbReference type="NCBI Taxonomy" id="233186"/>
    <lineage>
        <taxon>Eukaryota</taxon>
        <taxon>Cryptophyceae</taxon>
        <taxon>Cryptomonadales</taxon>
        <taxon>Cryptomonadaceae</taxon>
        <taxon>Cryptomonas</taxon>
    </lineage>
</organism>
<sequence length="105" mass="11562">MFPLFAHQTLLSGPGAQPFSLVIHALKGIVGGEPIPDNVEGAELFRRLKEWNSSNATDETKSFATNFLEKEGEDPYFRPGEHLGGECENALFEWVDAALTLLTID</sequence>
<dbReference type="AlphaFoldDB" id="A0A7S0QE06"/>
<proteinExistence type="predicted"/>
<reference evidence="1" key="1">
    <citation type="submission" date="2021-01" db="EMBL/GenBank/DDBJ databases">
        <authorList>
            <person name="Corre E."/>
            <person name="Pelletier E."/>
            <person name="Niang G."/>
            <person name="Scheremetjew M."/>
            <person name="Finn R."/>
            <person name="Kale V."/>
            <person name="Holt S."/>
            <person name="Cochrane G."/>
            <person name="Meng A."/>
            <person name="Brown T."/>
            <person name="Cohen L."/>
        </authorList>
    </citation>
    <scope>NUCLEOTIDE SEQUENCE</scope>
    <source>
        <strain evidence="1">CCAP979/52</strain>
    </source>
</reference>
<evidence type="ECO:0000313" key="1">
    <source>
        <dbReference type="EMBL" id="CAD8625324.1"/>
    </source>
</evidence>
<accession>A0A7S0QE06</accession>
<dbReference type="EMBL" id="HBEZ01005361">
    <property type="protein sequence ID" value="CAD8625324.1"/>
    <property type="molecule type" value="Transcribed_RNA"/>
</dbReference>
<name>A0A7S0QE06_9CRYP</name>
<protein>
    <submittedName>
        <fullName evidence="1">Uncharacterized protein</fullName>
    </submittedName>
</protein>
<gene>
    <name evidence="1" type="ORF">CCUR1050_LOCUS3001</name>
</gene>